<keyword evidence="9" id="KW-1185">Reference proteome</keyword>
<dbReference type="GO" id="GO:0006260">
    <property type="term" value="P:DNA replication"/>
    <property type="evidence" value="ECO:0007669"/>
    <property type="project" value="UniProtKB-KW"/>
</dbReference>
<keyword evidence="3 6" id="KW-0540">Nuclease</keyword>
<evidence type="ECO:0000259" key="7">
    <source>
        <dbReference type="Pfam" id="PF00149"/>
    </source>
</evidence>
<comment type="function">
    <text evidence="6">SbcCD cleaves DNA hairpin structures. These structures can inhibit DNA replication and are intermediates in certain DNA recombination reactions. The complex acts as a 3'-&gt;5' double strand exonuclease that can open hairpins. It also has a 5' single-strand endonuclease activity.</text>
</comment>
<dbReference type="Gene3D" id="3.60.21.10">
    <property type="match status" value="1"/>
</dbReference>
<dbReference type="PANTHER" id="PTHR30337">
    <property type="entry name" value="COMPONENT OF ATP-DEPENDENT DSDNA EXONUCLEASE"/>
    <property type="match status" value="1"/>
</dbReference>
<dbReference type="PANTHER" id="PTHR30337:SF0">
    <property type="entry name" value="NUCLEASE SBCCD SUBUNIT D"/>
    <property type="match status" value="1"/>
</dbReference>
<dbReference type="CDD" id="cd00840">
    <property type="entry name" value="MPP_Mre11_N"/>
    <property type="match status" value="1"/>
</dbReference>
<keyword evidence="6" id="KW-0255">Endonuclease</keyword>
<evidence type="ECO:0000313" key="8">
    <source>
        <dbReference type="EMBL" id="SMX55220.1"/>
    </source>
</evidence>
<organism evidence="8 9">
    <name type="scientific">Candidatus Brevifilum fermentans</name>
    <dbReference type="NCBI Taxonomy" id="1986204"/>
    <lineage>
        <taxon>Bacteria</taxon>
        <taxon>Bacillati</taxon>
        <taxon>Chloroflexota</taxon>
        <taxon>Anaerolineae</taxon>
        <taxon>Anaerolineales</taxon>
        <taxon>Anaerolineaceae</taxon>
        <taxon>Candidatus Brevifilum</taxon>
    </lineage>
</organism>
<dbReference type="GO" id="GO:0008408">
    <property type="term" value="F:3'-5' exonuclease activity"/>
    <property type="evidence" value="ECO:0007669"/>
    <property type="project" value="InterPro"/>
</dbReference>
<evidence type="ECO:0000256" key="3">
    <source>
        <dbReference type="ARBA" id="ARBA00022722"/>
    </source>
</evidence>
<dbReference type="GO" id="GO:0004519">
    <property type="term" value="F:endonuclease activity"/>
    <property type="evidence" value="ECO:0007669"/>
    <property type="project" value="UniProtKB-KW"/>
</dbReference>
<dbReference type="OrthoDB" id="9773856at2"/>
<dbReference type="GO" id="GO:0006310">
    <property type="term" value="P:DNA recombination"/>
    <property type="evidence" value="ECO:0007669"/>
    <property type="project" value="UniProtKB-KW"/>
</dbReference>
<dbReference type="InterPro" id="IPR004843">
    <property type="entry name" value="Calcineurin-like_PHP"/>
</dbReference>
<protein>
    <recommendedName>
        <fullName evidence="2 6">Nuclease SbcCD subunit D</fullName>
    </recommendedName>
</protein>
<proteinExistence type="inferred from homology"/>
<evidence type="ECO:0000313" key="9">
    <source>
        <dbReference type="Proteomes" id="UP000195514"/>
    </source>
</evidence>
<comment type="similarity">
    <text evidence="1 6">Belongs to the SbcD family.</text>
</comment>
<feature type="domain" description="Calcineurin-like phosphoesterase" evidence="7">
    <location>
        <begin position="2"/>
        <end position="234"/>
    </location>
</feature>
<accession>A0A1Y6KB35</accession>
<dbReference type="SUPFAM" id="SSF56300">
    <property type="entry name" value="Metallo-dependent phosphatases"/>
    <property type="match status" value="1"/>
</dbReference>
<keyword evidence="6" id="KW-0235">DNA replication</keyword>
<dbReference type="NCBIfam" id="TIGR00619">
    <property type="entry name" value="sbcd"/>
    <property type="match status" value="1"/>
</dbReference>
<keyword evidence="6" id="KW-0233">DNA recombination</keyword>
<dbReference type="InterPro" id="IPR004593">
    <property type="entry name" value="SbcD"/>
</dbReference>
<evidence type="ECO:0000256" key="1">
    <source>
        <dbReference type="ARBA" id="ARBA00010555"/>
    </source>
</evidence>
<reference evidence="9" key="1">
    <citation type="submission" date="2017-05" db="EMBL/GenBank/DDBJ databases">
        <authorList>
            <person name="Kirkegaard R."/>
            <person name="Mcilroy J S."/>
        </authorList>
    </citation>
    <scope>NUCLEOTIDE SEQUENCE [LARGE SCALE GENOMIC DNA]</scope>
</reference>
<dbReference type="RefSeq" id="WP_087863006.1">
    <property type="nucleotide sequence ID" value="NZ_LT859958.1"/>
</dbReference>
<evidence type="ECO:0000256" key="4">
    <source>
        <dbReference type="ARBA" id="ARBA00022801"/>
    </source>
</evidence>
<comment type="subunit">
    <text evidence="6">Heterodimer of SbcC and SbcD.</text>
</comment>
<evidence type="ECO:0000256" key="2">
    <source>
        <dbReference type="ARBA" id="ARBA00013365"/>
    </source>
</evidence>
<evidence type="ECO:0000256" key="5">
    <source>
        <dbReference type="ARBA" id="ARBA00022839"/>
    </source>
</evidence>
<keyword evidence="5 6" id="KW-0269">Exonuclease</keyword>
<sequence>MIKILHFADAHIDMANFGRHDPESGLPLRVMDFLKSLDEIIQFALAEKVDLVIFAGDTYKDRSPAPTFQREWGKRIMQLSRAGIPTLLLTGNHDISPATGRAHAIQEFDTLEVPHVHVVHQPQFLTPADLEGLPVQIIAFPWISRSSMMSMLDPGSVEPGQIYAAFNAHLAELIEDWLDAADPDLPIILTAHASVEGALYGAERTVMLGKDLVLPYALVKNPRFDYVALGHIHKAQDLNKDAHPPVIYPGSIERVDFGEVADRKYYVLAEVNKQNTRVTWQELKNIRPFIDLHVRLETDQAINQTLQSHLPPPDELQDAIVRMVIEYPRAWEPLIDDNQLRELTAGAFEFHLVKRPRFETRGRLPEGRTASQLSALELLNFYWKTSSSNLDQERVQTLNNLASSIIDEVNMRE</sequence>
<evidence type="ECO:0000256" key="6">
    <source>
        <dbReference type="RuleBase" id="RU363069"/>
    </source>
</evidence>
<keyword evidence="4 6" id="KW-0378">Hydrolase</keyword>
<dbReference type="InterPro" id="IPR041796">
    <property type="entry name" value="Mre11_N"/>
</dbReference>
<dbReference type="EMBL" id="LT859958">
    <property type="protein sequence ID" value="SMX55220.1"/>
    <property type="molecule type" value="Genomic_DNA"/>
</dbReference>
<dbReference type="AlphaFoldDB" id="A0A1Y6KB35"/>
<dbReference type="InterPro" id="IPR050535">
    <property type="entry name" value="DNA_Repair-Maintenance_Comp"/>
</dbReference>
<dbReference type="Pfam" id="PF00149">
    <property type="entry name" value="Metallophos"/>
    <property type="match status" value="1"/>
</dbReference>
<dbReference type="InterPro" id="IPR029052">
    <property type="entry name" value="Metallo-depent_PP-like"/>
</dbReference>
<dbReference type="KEGG" id="abat:CFX1CAM_2155"/>
<dbReference type="Proteomes" id="UP000195514">
    <property type="component" value="Chromosome I"/>
</dbReference>
<name>A0A1Y6KB35_9CHLR</name>
<gene>
    <name evidence="6 8" type="primary">sbcD</name>
    <name evidence="8" type="ORF">CFX1CAM_2155</name>
</gene>